<evidence type="ECO:0000256" key="1">
    <source>
        <dbReference type="SAM" id="SignalP"/>
    </source>
</evidence>
<dbReference type="AlphaFoldDB" id="A0A9P7YK56"/>
<feature type="signal peptide" evidence="1">
    <location>
        <begin position="1"/>
        <end position="23"/>
    </location>
</feature>
<accession>A0A9P7YK56</accession>
<gene>
    <name evidence="2" type="ORF">BJ875DRAFT_440757</name>
</gene>
<dbReference type="Proteomes" id="UP000824998">
    <property type="component" value="Unassembled WGS sequence"/>
</dbReference>
<dbReference type="EMBL" id="MU251444">
    <property type="protein sequence ID" value="KAG9235030.1"/>
    <property type="molecule type" value="Genomic_DNA"/>
</dbReference>
<name>A0A9P7YK56_9HELO</name>
<evidence type="ECO:0000313" key="2">
    <source>
        <dbReference type="EMBL" id="KAG9235030.1"/>
    </source>
</evidence>
<proteinExistence type="predicted"/>
<reference evidence="2" key="1">
    <citation type="journal article" date="2021" name="IMA Fungus">
        <title>Genomic characterization of three marine fungi, including Emericellopsis atlantica sp. nov. with signatures of a generalist lifestyle and marine biomass degradation.</title>
        <authorList>
            <person name="Hagestad O.C."/>
            <person name="Hou L."/>
            <person name="Andersen J.H."/>
            <person name="Hansen E.H."/>
            <person name="Altermark B."/>
            <person name="Li C."/>
            <person name="Kuhnert E."/>
            <person name="Cox R.J."/>
            <person name="Crous P.W."/>
            <person name="Spatafora J.W."/>
            <person name="Lail K."/>
            <person name="Amirebrahimi M."/>
            <person name="Lipzen A."/>
            <person name="Pangilinan J."/>
            <person name="Andreopoulos W."/>
            <person name="Hayes R.D."/>
            <person name="Ng V."/>
            <person name="Grigoriev I.V."/>
            <person name="Jackson S.A."/>
            <person name="Sutton T.D.S."/>
            <person name="Dobson A.D.W."/>
            <person name="Rama T."/>
        </authorList>
    </citation>
    <scope>NUCLEOTIDE SEQUENCE</scope>
    <source>
        <strain evidence="2">TRa018bII</strain>
    </source>
</reference>
<organism evidence="2 3">
    <name type="scientific">Amylocarpus encephaloides</name>
    <dbReference type="NCBI Taxonomy" id="45428"/>
    <lineage>
        <taxon>Eukaryota</taxon>
        <taxon>Fungi</taxon>
        <taxon>Dikarya</taxon>
        <taxon>Ascomycota</taxon>
        <taxon>Pezizomycotina</taxon>
        <taxon>Leotiomycetes</taxon>
        <taxon>Helotiales</taxon>
        <taxon>Helotiales incertae sedis</taxon>
        <taxon>Amylocarpus</taxon>
    </lineage>
</organism>
<feature type="chain" id="PRO_5040247940" evidence="1">
    <location>
        <begin position="24"/>
        <end position="319"/>
    </location>
</feature>
<sequence>MWRHLLSKAILLSLYASYSAVNALPQVSPPNLPSTPSSNPPPYPEIKPKIIAIALFGHGNVPNGKMSALDPNDKEPPFCEGMFQTFELPFTSLIKCRDGYELQYSFLGDMIEGTPKIKYQFTHFVPGQPEKRTVETGIINSRCAMNLLSSDRDCTWPACLDGSSDCETPIQKKSAISSLPQIASSNPAPFPEIKPRITAFAHFNYTGLASGIMAIFELGDNGKAICGDFLRFPTPNVLPLSSSILCRPGYEFQYSIQEIGERHSINLNYQLTHFDIGQPDKRTVELGTLNSRCGFNIQSSDHDCAWPSTLHPIGPIEMT</sequence>
<keyword evidence="1" id="KW-0732">Signal</keyword>
<protein>
    <submittedName>
        <fullName evidence="2">Uncharacterized protein</fullName>
    </submittedName>
</protein>
<evidence type="ECO:0000313" key="3">
    <source>
        <dbReference type="Proteomes" id="UP000824998"/>
    </source>
</evidence>
<keyword evidence="3" id="KW-1185">Reference proteome</keyword>
<comment type="caution">
    <text evidence="2">The sequence shown here is derived from an EMBL/GenBank/DDBJ whole genome shotgun (WGS) entry which is preliminary data.</text>
</comment>